<dbReference type="OrthoDB" id="5986638at2759"/>
<dbReference type="Pfam" id="PF24764">
    <property type="entry name" value="rva_4"/>
    <property type="match status" value="1"/>
</dbReference>
<reference evidence="2" key="1">
    <citation type="submission" date="2020-04" db="EMBL/GenBank/DDBJ databases">
        <authorList>
            <person name="Alioto T."/>
            <person name="Alioto T."/>
            <person name="Gomez Garrido J."/>
        </authorList>
    </citation>
    <scope>NUCLEOTIDE SEQUENCE</scope>
    <source>
        <strain evidence="2">A484AB</strain>
    </source>
</reference>
<dbReference type="EMBL" id="CACRXK020026528">
    <property type="protein sequence ID" value="CAB4040254.1"/>
    <property type="molecule type" value="Genomic_DNA"/>
</dbReference>
<feature type="domain" description="Integrase core" evidence="1">
    <location>
        <begin position="2"/>
        <end position="91"/>
    </location>
</feature>
<dbReference type="AlphaFoldDB" id="A0A7D9K3B4"/>
<sequence>MTVFTYFQEAVTRYNLPSRVRSDLGLENLKVGRFMLAMQGLNRGSIITGTSVHNQRIERLWRDVNRVVVSRFLNIFLYLERQNELDCNKQLWVRGMIRMQNTHHTAVQMVLHGPTDIANYGIDEDAPVPFPDAEEYMIAVPLSPVHLNADQLHIVLSTIDTLRNLDDNGIEAFAAAKSVVSGFLQPRSNTV</sequence>
<comment type="caution">
    <text evidence="2">The sequence shown here is derived from an EMBL/GenBank/DDBJ whole genome shotgun (WGS) entry which is preliminary data.</text>
</comment>
<dbReference type="PANTHER" id="PTHR46791:SF5">
    <property type="entry name" value="CLR5 DOMAIN-CONTAINING PROTEIN-RELATED"/>
    <property type="match status" value="1"/>
</dbReference>
<proteinExistence type="predicted"/>
<evidence type="ECO:0000313" key="3">
    <source>
        <dbReference type="Proteomes" id="UP001152795"/>
    </source>
</evidence>
<gene>
    <name evidence="2" type="ORF">PACLA_8A054348</name>
</gene>
<evidence type="ECO:0000313" key="2">
    <source>
        <dbReference type="EMBL" id="CAB4040254.1"/>
    </source>
</evidence>
<keyword evidence="3" id="KW-1185">Reference proteome</keyword>
<accession>A0A7D9K3B4</accession>
<dbReference type="InterPro" id="IPR058913">
    <property type="entry name" value="Integrase_dom_put"/>
</dbReference>
<dbReference type="PANTHER" id="PTHR46791">
    <property type="entry name" value="EXPRESSED PROTEIN"/>
    <property type="match status" value="1"/>
</dbReference>
<dbReference type="Proteomes" id="UP001152795">
    <property type="component" value="Unassembled WGS sequence"/>
</dbReference>
<organism evidence="2 3">
    <name type="scientific">Paramuricea clavata</name>
    <name type="common">Red gorgonian</name>
    <name type="synonym">Violescent sea-whip</name>
    <dbReference type="NCBI Taxonomy" id="317549"/>
    <lineage>
        <taxon>Eukaryota</taxon>
        <taxon>Metazoa</taxon>
        <taxon>Cnidaria</taxon>
        <taxon>Anthozoa</taxon>
        <taxon>Octocorallia</taxon>
        <taxon>Malacalcyonacea</taxon>
        <taxon>Plexauridae</taxon>
        <taxon>Paramuricea</taxon>
    </lineage>
</organism>
<evidence type="ECO:0000259" key="1">
    <source>
        <dbReference type="Pfam" id="PF24764"/>
    </source>
</evidence>
<protein>
    <recommendedName>
        <fullName evidence="1">Integrase core domain-containing protein</fullName>
    </recommendedName>
</protein>
<name>A0A7D9K3B4_PARCT</name>